<proteinExistence type="predicted"/>
<name>A0A397IR24_9GLOM</name>
<keyword evidence="2" id="KW-1185">Reference proteome</keyword>
<sequence length="96" mass="11544">MGWSKIISPCSRAREFSEDLFTDNNKLFCKFCNIKLLQEWSLYCNFELIEIDYSNFQIFWEKMASTFPFLMINIEHSWEIPLTTYAFAIRTCENET</sequence>
<gene>
    <name evidence="1" type="ORF">Glove_202g103</name>
</gene>
<dbReference type="EMBL" id="PQFF01000189">
    <property type="protein sequence ID" value="RHZ76206.1"/>
    <property type="molecule type" value="Genomic_DNA"/>
</dbReference>
<reference evidence="1 2" key="1">
    <citation type="submission" date="2018-08" db="EMBL/GenBank/DDBJ databases">
        <title>Genome and evolution of the arbuscular mycorrhizal fungus Diversispora epigaea (formerly Glomus versiforme) and its bacterial endosymbionts.</title>
        <authorList>
            <person name="Sun X."/>
            <person name="Fei Z."/>
            <person name="Harrison M."/>
        </authorList>
    </citation>
    <scope>NUCLEOTIDE SEQUENCE [LARGE SCALE GENOMIC DNA]</scope>
    <source>
        <strain evidence="1 2">IT104</strain>
    </source>
</reference>
<evidence type="ECO:0000313" key="1">
    <source>
        <dbReference type="EMBL" id="RHZ76206.1"/>
    </source>
</evidence>
<organism evidence="1 2">
    <name type="scientific">Diversispora epigaea</name>
    <dbReference type="NCBI Taxonomy" id="1348612"/>
    <lineage>
        <taxon>Eukaryota</taxon>
        <taxon>Fungi</taxon>
        <taxon>Fungi incertae sedis</taxon>
        <taxon>Mucoromycota</taxon>
        <taxon>Glomeromycotina</taxon>
        <taxon>Glomeromycetes</taxon>
        <taxon>Diversisporales</taxon>
        <taxon>Diversisporaceae</taxon>
        <taxon>Diversispora</taxon>
    </lineage>
</organism>
<accession>A0A397IR24</accession>
<dbReference type="Proteomes" id="UP000266861">
    <property type="component" value="Unassembled WGS sequence"/>
</dbReference>
<dbReference type="OrthoDB" id="10458428at2759"/>
<dbReference type="AlphaFoldDB" id="A0A397IR24"/>
<comment type="caution">
    <text evidence="1">The sequence shown here is derived from an EMBL/GenBank/DDBJ whole genome shotgun (WGS) entry which is preliminary data.</text>
</comment>
<evidence type="ECO:0000313" key="2">
    <source>
        <dbReference type="Proteomes" id="UP000266861"/>
    </source>
</evidence>
<protein>
    <submittedName>
        <fullName evidence="1">Uncharacterized protein</fullName>
    </submittedName>
</protein>